<accession>A0AAU8DQ82</accession>
<protein>
    <submittedName>
        <fullName evidence="2">Uncharacterized protein</fullName>
    </submittedName>
</protein>
<dbReference type="EMBL" id="CP159218">
    <property type="protein sequence ID" value="XCG63938.1"/>
    <property type="molecule type" value="Genomic_DNA"/>
</dbReference>
<gene>
    <name evidence="2" type="ORF">ABLG96_00890</name>
</gene>
<feature type="signal peptide" evidence="1">
    <location>
        <begin position="1"/>
        <end position="29"/>
    </location>
</feature>
<dbReference type="RefSeq" id="WP_353649553.1">
    <property type="nucleotide sequence ID" value="NZ_CP159218.1"/>
</dbReference>
<name>A0AAU8DQ82_9ACTN</name>
<keyword evidence="1" id="KW-0732">Signal</keyword>
<reference evidence="2" key="1">
    <citation type="submission" date="2024-05" db="EMBL/GenBank/DDBJ databases">
        <authorList>
            <person name="Cai S.Y."/>
            <person name="Jin L.M."/>
            <person name="Li H.R."/>
        </authorList>
    </citation>
    <scope>NUCLEOTIDE SEQUENCE</scope>
    <source>
        <strain evidence="2">A5-74</strain>
    </source>
</reference>
<organism evidence="2">
    <name type="scientific">Nakamurella sp. A5-74</name>
    <dbReference type="NCBI Taxonomy" id="3158264"/>
    <lineage>
        <taxon>Bacteria</taxon>
        <taxon>Bacillati</taxon>
        <taxon>Actinomycetota</taxon>
        <taxon>Actinomycetes</taxon>
        <taxon>Nakamurellales</taxon>
        <taxon>Nakamurellaceae</taxon>
        <taxon>Nakamurella</taxon>
    </lineage>
</organism>
<dbReference type="AlphaFoldDB" id="A0AAU8DQ82"/>
<evidence type="ECO:0000313" key="2">
    <source>
        <dbReference type="EMBL" id="XCG63938.1"/>
    </source>
</evidence>
<proteinExistence type="predicted"/>
<sequence length="199" mass="20734">MMRKKIQSLGLVVVMAVGMIVGSTSAASAAPVHTAAAPAAAEMVVLSIGGERIALTATDLQEIEQALAPTPRAEITAPRIAAAVAPSLAQIQISAIRLMWVNPLTVAKCILEIGSFIFGSAGKLAYIGAKIMKVVNKSAKLKALLKKVGGIKAALKGLWDKLKHKRMSAKHRADVDGFWKGLAKQAGSIVGIGNCLSLF</sequence>
<evidence type="ECO:0000256" key="1">
    <source>
        <dbReference type="SAM" id="SignalP"/>
    </source>
</evidence>
<feature type="chain" id="PRO_5043694937" evidence="1">
    <location>
        <begin position="30"/>
        <end position="199"/>
    </location>
</feature>